<sequence length="327" mass="36509">MKSETVTSTLLMKIERSTDYQYRGALEVHNDKEAAFSAVYSPRKTCRVGPGTADVPKPQRRGHHGPGSMGPRGSPRAAASSPHTVGNHPHAVSQQRTRSVPPHAISQALQHVAAAIPESFAKNDSCNTHIPLMLRRIANTAEWDAAHGPAAAVGGETEGALPQRRAAAVSPEHLGQMDPVMQLEAGGLGDGQDPGFNLPFALATLAVGSRALLWEQTAKERKAREEAEKKAEEDAKKQKERDRQRLAENMQKERERQEREHRENQEAEARKRAAIMNRERQERERRENQEAEARKRAAIMNRERQERERRENQEAEARKRAAMMSSS</sequence>
<keyword evidence="3" id="KW-1185">Reference proteome</keyword>
<gene>
    <name evidence="2" type="primary">Hypp737</name>
    <name evidence="2" type="ORF">BLAG_LOCUS2194</name>
</gene>
<dbReference type="Proteomes" id="UP000838412">
    <property type="component" value="Chromosome 1"/>
</dbReference>
<dbReference type="AlphaFoldDB" id="A0A8J9VCW7"/>
<reference evidence="2" key="1">
    <citation type="submission" date="2022-01" db="EMBL/GenBank/DDBJ databases">
        <authorList>
            <person name="Braso-Vives M."/>
        </authorList>
    </citation>
    <scope>NUCLEOTIDE SEQUENCE</scope>
</reference>
<proteinExistence type="predicted"/>
<feature type="compositionally biased region" description="Basic and acidic residues" evidence="1">
    <location>
        <begin position="223"/>
        <end position="319"/>
    </location>
</feature>
<dbReference type="EMBL" id="OV696686">
    <property type="protein sequence ID" value="CAH1233422.1"/>
    <property type="molecule type" value="Genomic_DNA"/>
</dbReference>
<evidence type="ECO:0000256" key="1">
    <source>
        <dbReference type="SAM" id="MobiDB-lite"/>
    </source>
</evidence>
<feature type="region of interest" description="Disordered" evidence="1">
    <location>
        <begin position="223"/>
        <end position="327"/>
    </location>
</feature>
<protein>
    <submittedName>
        <fullName evidence="2">Hypp737 protein</fullName>
    </submittedName>
</protein>
<name>A0A8J9VCW7_BRALA</name>
<accession>A0A8J9VCW7</accession>
<feature type="region of interest" description="Disordered" evidence="1">
    <location>
        <begin position="45"/>
        <end position="100"/>
    </location>
</feature>
<organism evidence="2 3">
    <name type="scientific">Branchiostoma lanceolatum</name>
    <name type="common">Common lancelet</name>
    <name type="synonym">Amphioxus lanceolatum</name>
    <dbReference type="NCBI Taxonomy" id="7740"/>
    <lineage>
        <taxon>Eukaryota</taxon>
        <taxon>Metazoa</taxon>
        <taxon>Chordata</taxon>
        <taxon>Cephalochordata</taxon>
        <taxon>Leptocardii</taxon>
        <taxon>Amphioxiformes</taxon>
        <taxon>Branchiostomatidae</taxon>
        <taxon>Branchiostoma</taxon>
    </lineage>
</organism>
<evidence type="ECO:0000313" key="3">
    <source>
        <dbReference type="Proteomes" id="UP000838412"/>
    </source>
</evidence>
<evidence type="ECO:0000313" key="2">
    <source>
        <dbReference type="EMBL" id="CAH1233422.1"/>
    </source>
</evidence>